<dbReference type="PROSITE" id="PS01311">
    <property type="entry name" value="LGT"/>
    <property type="match status" value="1"/>
</dbReference>
<evidence type="ECO:0000313" key="9">
    <source>
        <dbReference type="Proteomes" id="UP000267469"/>
    </source>
</evidence>
<evidence type="ECO:0000313" key="8">
    <source>
        <dbReference type="EMBL" id="RNL75555.1"/>
    </source>
</evidence>
<dbReference type="GO" id="GO:0005886">
    <property type="term" value="C:plasma membrane"/>
    <property type="evidence" value="ECO:0007669"/>
    <property type="project" value="UniProtKB-SubCell"/>
</dbReference>
<dbReference type="PANTHER" id="PTHR30589:SF0">
    <property type="entry name" value="PHOSPHATIDYLGLYCEROL--PROLIPOPROTEIN DIACYLGLYCERYL TRANSFERASE"/>
    <property type="match status" value="1"/>
</dbReference>
<feature type="transmembrane region" description="Helical" evidence="7">
    <location>
        <begin position="216"/>
        <end position="234"/>
    </location>
</feature>
<feature type="transmembrane region" description="Helical" evidence="7">
    <location>
        <begin position="246"/>
        <end position="266"/>
    </location>
</feature>
<proteinExistence type="inferred from homology"/>
<dbReference type="PANTHER" id="PTHR30589">
    <property type="entry name" value="PROLIPOPROTEIN DIACYLGLYCERYL TRANSFERASE"/>
    <property type="match status" value="1"/>
</dbReference>
<reference evidence="8 9" key="1">
    <citation type="submission" date="2018-10" db="EMBL/GenBank/DDBJ databases">
        <title>Sinomicrobium pectinilyticum sp. nov., a pectinase-producing bacterium isolated from alkaline and saline soil, and emended description of the genus Sinomicrobium.</title>
        <authorList>
            <person name="Cheng B."/>
            <person name="Li C."/>
            <person name="Lai Q."/>
            <person name="Du M."/>
            <person name="Shao Z."/>
            <person name="Xu P."/>
            <person name="Yang C."/>
        </authorList>
    </citation>
    <scope>NUCLEOTIDE SEQUENCE [LARGE SCALE GENOMIC DNA]</scope>
    <source>
        <strain evidence="8 9">5DNS001</strain>
    </source>
</reference>
<keyword evidence="5 7" id="KW-1133">Transmembrane helix</keyword>
<dbReference type="OrthoDB" id="871140at2"/>
<comment type="pathway">
    <text evidence="7">Protein modification; lipoprotein biosynthesis (diacylglyceryl transfer).</text>
</comment>
<keyword evidence="6 7" id="KW-0472">Membrane</keyword>
<gene>
    <name evidence="7 8" type="primary">lgt</name>
    <name evidence="8" type="ORF">ED312_21290</name>
</gene>
<dbReference type="HAMAP" id="MF_01147">
    <property type="entry name" value="Lgt"/>
    <property type="match status" value="1"/>
</dbReference>
<organism evidence="8 9">
    <name type="scientific">Sinomicrobium pectinilyticum</name>
    <dbReference type="NCBI Taxonomy" id="1084421"/>
    <lineage>
        <taxon>Bacteria</taxon>
        <taxon>Pseudomonadati</taxon>
        <taxon>Bacteroidota</taxon>
        <taxon>Flavobacteriia</taxon>
        <taxon>Flavobacteriales</taxon>
        <taxon>Flavobacteriaceae</taxon>
        <taxon>Sinomicrobium</taxon>
    </lineage>
</organism>
<dbReference type="AlphaFoldDB" id="A0A3N0DIR1"/>
<dbReference type="Proteomes" id="UP000267469">
    <property type="component" value="Unassembled WGS sequence"/>
</dbReference>
<feature type="binding site" evidence="7">
    <location>
        <position position="152"/>
    </location>
    <ligand>
        <name>a 1,2-diacyl-sn-glycero-3-phospho-(1'-sn-glycerol)</name>
        <dbReference type="ChEBI" id="CHEBI:64716"/>
    </ligand>
</feature>
<feature type="transmembrane region" description="Helical" evidence="7">
    <location>
        <begin position="61"/>
        <end position="83"/>
    </location>
</feature>
<comment type="caution">
    <text evidence="8">The sequence shown here is derived from an EMBL/GenBank/DDBJ whole genome shotgun (WGS) entry which is preliminary data.</text>
</comment>
<dbReference type="NCBIfam" id="TIGR00544">
    <property type="entry name" value="lgt"/>
    <property type="match status" value="1"/>
</dbReference>
<keyword evidence="3 7" id="KW-0808">Transferase</keyword>
<evidence type="ECO:0000256" key="7">
    <source>
        <dbReference type="HAMAP-Rule" id="MF_01147"/>
    </source>
</evidence>
<feature type="transmembrane region" description="Helical" evidence="7">
    <location>
        <begin position="133"/>
        <end position="153"/>
    </location>
</feature>
<keyword evidence="4 7" id="KW-0812">Transmembrane</keyword>
<accession>A0A3N0DIR1</accession>
<evidence type="ECO:0000256" key="4">
    <source>
        <dbReference type="ARBA" id="ARBA00022692"/>
    </source>
</evidence>
<feature type="transmembrane region" description="Helical" evidence="7">
    <location>
        <begin position="23"/>
        <end position="41"/>
    </location>
</feature>
<keyword evidence="2 7" id="KW-1003">Cell membrane</keyword>
<evidence type="ECO:0000256" key="1">
    <source>
        <dbReference type="ARBA" id="ARBA00007150"/>
    </source>
</evidence>
<comment type="subcellular location">
    <subcellularLocation>
        <location evidence="7">Cell membrane</location>
        <topology evidence="7">Multi-pass membrane protein</topology>
    </subcellularLocation>
</comment>
<sequence length="277" mass="31828">MKDGVLYWNMDPVIVQITDTFPLKYYGLLFVSGLFLGYLVVKRIYQKENIPVTQLDKLLTYIVIGTVAGARLGHCLFYEPGYYLNHPIEIFLPVQEINGSYRFTGYQGLASHGGAIGVLLAIALYCRKYKIRLLWVLDRIAIAIPLTGAFIRFGNFMNSEIYGKPTNGNWGVVFMRDDLIARHPTQLYEALAYLSIFVVLMLLYRSENVRQKSGYLFGLFLVLLFTARFLIEFFKENQVGFENNMTINMGQILSIPFILLGIFFVFRNRMQSVKTIN</sequence>
<evidence type="ECO:0000256" key="5">
    <source>
        <dbReference type="ARBA" id="ARBA00022989"/>
    </source>
</evidence>
<name>A0A3N0DIR1_SINP1</name>
<feature type="transmembrane region" description="Helical" evidence="7">
    <location>
        <begin position="187"/>
        <end position="204"/>
    </location>
</feature>
<dbReference type="Pfam" id="PF01790">
    <property type="entry name" value="LGT"/>
    <property type="match status" value="1"/>
</dbReference>
<dbReference type="EC" id="2.5.1.145" evidence="7"/>
<protein>
    <recommendedName>
        <fullName evidence="7">Phosphatidylglycerol--prolipoprotein diacylglyceryl transferase</fullName>
        <ecNumber evidence="7">2.5.1.145</ecNumber>
    </recommendedName>
</protein>
<comment type="catalytic activity">
    <reaction evidence="7">
        <text>L-cysteinyl-[prolipoprotein] + a 1,2-diacyl-sn-glycero-3-phospho-(1'-sn-glycerol) = an S-1,2-diacyl-sn-glyceryl-L-cysteinyl-[prolipoprotein] + sn-glycerol 1-phosphate + H(+)</text>
        <dbReference type="Rhea" id="RHEA:56712"/>
        <dbReference type="Rhea" id="RHEA-COMP:14679"/>
        <dbReference type="Rhea" id="RHEA-COMP:14680"/>
        <dbReference type="ChEBI" id="CHEBI:15378"/>
        <dbReference type="ChEBI" id="CHEBI:29950"/>
        <dbReference type="ChEBI" id="CHEBI:57685"/>
        <dbReference type="ChEBI" id="CHEBI:64716"/>
        <dbReference type="ChEBI" id="CHEBI:140658"/>
        <dbReference type="EC" id="2.5.1.145"/>
    </reaction>
</comment>
<dbReference type="GO" id="GO:0042158">
    <property type="term" value="P:lipoprotein biosynthetic process"/>
    <property type="evidence" value="ECO:0007669"/>
    <property type="project" value="UniProtKB-UniRule"/>
</dbReference>
<evidence type="ECO:0000256" key="2">
    <source>
        <dbReference type="ARBA" id="ARBA00022475"/>
    </source>
</evidence>
<dbReference type="UniPathway" id="UPA00664"/>
<comment type="function">
    <text evidence="7">Catalyzes the transfer of the diacylglyceryl group from phosphatidylglycerol to the sulfhydryl group of the N-terminal cysteine of a prolipoprotein, the first step in the formation of mature lipoproteins.</text>
</comment>
<keyword evidence="9" id="KW-1185">Reference proteome</keyword>
<dbReference type="RefSeq" id="WP_123218038.1">
    <property type="nucleotide sequence ID" value="NZ_RJTM01000166.1"/>
</dbReference>
<dbReference type="EMBL" id="RJTM01000166">
    <property type="protein sequence ID" value="RNL75555.1"/>
    <property type="molecule type" value="Genomic_DNA"/>
</dbReference>
<dbReference type="InterPro" id="IPR001640">
    <property type="entry name" value="Lgt"/>
</dbReference>
<evidence type="ECO:0000256" key="6">
    <source>
        <dbReference type="ARBA" id="ARBA00023136"/>
    </source>
</evidence>
<dbReference type="GO" id="GO:0008961">
    <property type="term" value="F:phosphatidylglycerol-prolipoprotein diacylglyceryl transferase activity"/>
    <property type="evidence" value="ECO:0007669"/>
    <property type="project" value="UniProtKB-UniRule"/>
</dbReference>
<feature type="transmembrane region" description="Helical" evidence="7">
    <location>
        <begin position="103"/>
        <end position="126"/>
    </location>
</feature>
<keyword evidence="8" id="KW-0449">Lipoprotein</keyword>
<evidence type="ECO:0000256" key="3">
    <source>
        <dbReference type="ARBA" id="ARBA00022679"/>
    </source>
</evidence>
<comment type="similarity">
    <text evidence="1 7">Belongs to the Lgt family.</text>
</comment>